<evidence type="ECO:0000313" key="11">
    <source>
        <dbReference type="EMBL" id="CAD8750187.1"/>
    </source>
</evidence>
<feature type="region of interest" description="Disordered" evidence="10">
    <location>
        <begin position="225"/>
        <end position="276"/>
    </location>
</feature>
<evidence type="ECO:0000256" key="5">
    <source>
        <dbReference type="ARBA" id="ARBA00022490"/>
    </source>
</evidence>
<evidence type="ECO:0000256" key="8">
    <source>
        <dbReference type="ARBA" id="ARBA00023212"/>
    </source>
</evidence>
<feature type="compositionally biased region" description="Basic residues" evidence="10">
    <location>
        <begin position="373"/>
        <end position="387"/>
    </location>
</feature>
<evidence type="ECO:0000256" key="7">
    <source>
        <dbReference type="ARBA" id="ARBA00023069"/>
    </source>
</evidence>
<keyword evidence="8" id="KW-0206">Cytoskeleton</keyword>
<evidence type="ECO:0000256" key="1">
    <source>
        <dbReference type="ARBA" id="ARBA00003029"/>
    </source>
</evidence>
<dbReference type="InterPro" id="IPR042815">
    <property type="entry name" value="DRC10"/>
</dbReference>
<accession>A0A6U4PZT4</accession>
<feature type="compositionally biased region" description="Basic and acidic residues" evidence="10">
    <location>
        <begin position="234"/>
        <end position="276"/>
    </location>
</feature>
<evidence type="ECO:0000256" key="6">
    <source>
        <dbReference type="ARBA" id="ARBA00022846"/>
    </source>
</evidence>
<keyword evidence="9" id="KW-0966">Cell projection</keyword>
<gene>
    <name evidence="11" type="ORF">HAND1043_LOCUS16691</name>
</gene>
<reference evidence="11" key="1">
    <citation type="submission" date="2021-01" db="EMBL/GenBank/DDBJ databases">
        <authorList>
            <person name="Corre E."/>
            <person name="Pelletier E."/>
            <person name="Niang G."/>
            <person name="Scheremetjew M."/>
            <person name="Finn R."/>
            <person name="Kale V."/>
            <person name="Holt S."/>
            <person name="Cochrane G."/>
            <person name="Meng A."/>
            <person name="Brown T."/>
            <person name="Cohen L."/>
        </authorList>
    </citation>
    <scope>NUCLEOTIDE SEQUENCE</scope>
    <source>
        <strain evidence="11">CCMP441</strain>
    </source>
</reference>
<sequence length="387" mass="44064">MNGNYQLTNVEAQRVMAVLDELALDLRLAFRLTPQTLSANPDIASIVGQENERFFMMQIELEKRFFVLAAQLEGPVSEFVADAENDTQDAVVHDFFDVARRLRKNTREICRFLRRNPGLDKKLQAHAQQPAELAERFMVVLNDLKAQTLRSLGTSVEEDKSEKEHFENVSVREKTLTEQERMLTKDLATVKRDREKAVKARDAQIATLEAEKAELQMMTANAGKAVGEGNNANEKTDHASEIESLEKKRKKLQDELAKTKASDKESEEALKKRSYKKETDVETWVQKYDAEMGTLNEEMTTLAEVYIAEKAKMRELENHFEGFRLVEGAEAAQEMMRMANELEEHAKQKRLGDAACLIQSTLRGHKGRENFLKSKKKGGKKGGKKKK</sequence>
<evidence type="ECO:0000256" key="3">
    <source>
        <dbReference type="ARBA" id="ARBA00009071"/>
    </source>
</evidence>
<dbReference type="PANTHER" id="PTHR31598:SF1">
    <property type="entry name" value="DYNEIN REGULATORY COMPLEX PROTEIN 10"/>
    <property type="match status" value="1"/>
</dbReference>
<dbReference type="AlphaFoldDB" id="A0A6U4PZT4"/>
<evidence type="ECO:0000256" key="2">
    <source>
        <dbReference type="ARBA" id="ARBA00004611"/>
    </source>
</evidence>
<comment type="subcellular location">
    <subcellularLocation>
        <location evidence="2">Cytoplasm</location>
        <location evidence="2">Cytoskeleton</location>
        <location evidence="2">Flagellum axoneme</location>
    </subcellularLocation>
</comment>
<proteinExistence type="inferred from homology"/>
<evidence type="ECO:0000256" key="10">
    <source>
        <dbReference type="SAM" id="MobiDB-lite"/>
    </source>
</evidence>
<comment type="function">
    <text evidence="1">Component of the nexin-dynein regulatory complex (N-DRC), a key regulator of ciliary/flagellar motility which maintains the alignment and integrity of the distal axoneme and regulates microtubule sliding in motile axonemes.</text>
</comment>
<feature type="region of interest" description="Disordered" evidence="10">
    <location>
        <begin position="366"/>
        <end position="387"/>
    </location>
</feature>
<dbReference type="EMBL" id="HBFK01027454">
    <property type="protein sequence ID" value="CAD8750187.1"/>
    <property type="molecule type" value="Transcribed_RNA"/>
</dbReference>
<organism evidence="11">
    <name type="scientific">Hemiselmis andersenii</name>
    <name type="common">Cryptophyte alga</name>
    <dbReference type="NCBI Taxonomy" id="464988"/>
    <lineage>
        <taxon>Eukaryota</taxon>
        <taxon>Cryptophyceae</taxon>
        <taxon>Cryptomonadales</taxon>
        <taxon>Hemiselmidaceae</taxon>
        <taxon>Hemiselmis</taxon>
    </lineage>
</organism>
<comment type="similarity">
    <text evidence="3">Belongs to the DRC10 family.</text>
</comment>
<evidence type="ECO:0000256" key="9">
    <source>
        <dbReference type="ARBA" id="ARBA00023273"/>
    </source>
</evidence>
<protein>
    <recommendedName>
        <fullName evidence="4">Dynein regulatory complex protein 10</fullName>
    </recommendedName>
</protein>
<keyword evidence="5" id="KW-0963">Cytoplasm</keyword>
<keyword evidence="7" id="KW-0969">Cilium</keyword>
<dbReference type="PROSITE" id="PS50096">
    <property type="entry name" value="IQ"/>
    <property type="match status" value="1"/>
</dbReference>
<keyword evidence="6" id="KW-0282">Flagellum</keyword>
<dbReference type="PANTHER" id="PTHR31598">
    <property type="entry name" value="IQ DOMAIN-CONTAINING PROTEIN D"/>
    <property type="match status" value="1"/>
</dbReference>
<name>A0A6U4PZT4_HEMAN</name>
<evidence type="ECO:0000256" key="4">
    <source>
        <dbReference type="ARBA" id="ARBA00021752"/>
    </source>
</evidence>